<dbReference type="KEGG" id="fmg:HYN48_14655"/>
<protein>
    <recommendedName>
        <fullName evidence="4">Glycerophosphoryl diester phosphodiesterase membrane domain-containing protein</fullName>
    </recommendedName>
</protein>
<dbReference type="RefSeq" id="WP_108373048.1">
    <property type="nucleotide sequence ID" value="NZ_CP028811.1"/>
</dbReference>
<organism evidence="2 3">
    <name type="scientific">Flavobacterium magnum</name>
    <dbReference type="NCBI Taxonomy" id="2162713"/>
    <lineage>
        <taxon>Bacteria</taxon>
        <taxon>Pseudomonadati</taxon>
        <taxon>Bacteroidota</taxon>
        <taxon>Flavobacteriia</taxon>
        <taxon>Flavobacteriales</taxon>
        <taxon>Flavobacteriaceae</taxon>
        <taxon>Flavobacterium</taxon>
    </lineage>
</organism>
<evidence type="ECO:0000313" key="2">
    <source>
        <dbReference type="EMBL" id="AWA31236.1"/>
    </source>
</evidence>
<keyword evidence="1" id="KW-1133">Transmembrane helix</keyword>
<feature type="transmembrane region" description="Helical" evidence="1">
    <location>
        <begin position="257"/>
        <end position="278"/>
    </location>
</feature>
<keyword evidence="1" id="KW-0812">Transmembrane</keyword>
<feature type="transmembrane region" description="Helical" evidence="1">
    <location>
        <begin position="82"/>
        <end position="111"/>
    </location>
</feature>
<proteinExistence type="predicted"/>
<feature type="transmembrane region" description="Helical" evidence="1">
    <location>
        <begin position="166"/>
        <end position="191"/>
    </location>
</feature>
<feature type="transmembrane region" description="Helical" evidence="1">
    <location>
        <begin position="132"/>
        <end position="160"/>
    </location>
</feature>
<keyword evidence="1" id="KW-0472">Membrane</keyword>
<feature type="transmembrane region" description="Helical" evidence="1">
    <location>
        <begin position="37"/>
        <end position="62"/>
    </location>
</feature>
<dbReference type="EMBL" id="CP028811">
    <property type="protein sequence ID" value="AWA31236.1"/>
    <property type="molecule type" value="Genomic_DNA"/>
</dbReference>
<sequence length="314" mass="35621">MQQFDLYKKRGFGDYISDTITFLRTYGRHFFGNYFKINGWILIFLSAIIFLLSKSFIYNSLVNLEAATNGMGSPTDNQEWDVIVPGVILMMLLLTFLSLISVTYTVIYLGLIEKHRTNDFTSKDIVSGLKNVMGRMLIFFFASLLTVIPIAFVFMILFYVKEMAILLLPVFFILGPAFLSWVSVSYFTFILEKQGFFQSLGRGFEVVRYRFWPIVGSTLIISFIVQILQSAVTLIPYIVGVIVFFTTIQDDAPSETFGFISIGLSTIFVISVFAGYFLNNLLVVNQGLIYYTAQENDYNNAAQLEIDNIGSGIE</sequence>
<evidence type="ECO:0008006" key="4">
    <source>
        <dbReference type="Google" id="ProtNLM"/>
    </source>
</evidence>
<gene>
    <name evidence="2" type="ORF">HYN48_14655</name>
</gene>
<reference evidence="2 3" key="1">
    <citation type="submission" date="2018-04" db="EMBL/GenBank/DDBJ databases">
        <title>Genome sequencing of Flavobacterium sp. HYN0048.</title>
        <authorList>
            <person name="Yi H."/>
            <person name="Baek C."/>
        </authorList>
    </citation>
    <scope>NUCLEOTIDE SEQUENCE [LARGE SCALE GENOMIC DNA]</scope>
    <source>
        <strain evidence="2 3">HYN0048</strain>
    </source>
</reference>
<keyword evidence="3" id="KW-1185">Reference proteome</keyword>
<evidence type="ECO:0000256" key="1">
    <source>
        <dbReference type="SAM" id="Phobius"/>
    </source>
</evidence>
<dbReference type="OrthoDB" id="1149172at2"/>
<name>A0A2S0RHT9_9FLAO</name>
<dbReference type="Proteomes" id="UP000244193">
    <property type="component" value="Chromosome"/>
</dbReference>
<feature type="transmembrane region" description="Helical" evidence="1">
    <location>
        <begin position="212"/>
        <end position="245"/>
    </location>
</feature>
<dbReference type="AlphaFoldDB" id="A0A2S0RHT9"/>
<accession>A0A2S0RHT9</accession>
<evidence type="ECO:0000313" key="3">
    <source>
        <dbReference type="Proteomes" id="UP000244193"/>
    </source>
</evidence>